<keyword evidence="4" id="KW-1185">Reference proteome</keyword>
<reference evidence="3 4" key="1">
    <citation type="submission" date="2023-09" db="EMBL/GenBank/DDBJ databases">
        <authorList>
            <person name="Qi X."/>
        </authorList>
    </citation>
    <scope>NUCLEOTIDE SEQUENCE [LARGE SCALE GENOMIC DNA]</scope>
    <source>
        <strain evidence="3 4">S1-1</strain>
    </source>
</reference>
<organism evidence="3 4">
    <name type="scientific">Thalassotalea fonticola</name>
    <dbReference type="NCBI Taxonomy" id="3065649"/>
    <lineage>
        <taxon>Bacteria</taxon>
        <taxon>Pseudomonadati</taxon>
        <taxon>Pseudomonadota</taxon>
        <taxon>Gammaproteobacteria</taxon>
        <taxon>Alteromonadales</taxon>
        <taxon>Colwelliaceae</taxon>
        <taxon>Thalassotalea</taxon>
    </lineage>
</organism>
<dbReference type="InterPro" id="IPR002347">
    <property type="entry name" value="SDR_fam"/>
</dbReference>
<dbReference type="EMBL" id="CP136600">
    <property type="protein sequence ID" value="WOH36817.1"/>
    <property type="molecule type" value="Genomic_DNA"/>
</dbReference>
<dbReference type="Pfam" id="PF13561">
    <property type="entry name" value="adh_short_C2"/>
    <property type="match status" value="1"/>
</dbReference>
<dbReference type="PANTHER" id="PTHR43180:SF66">
    <property type="entry name" value="SHORT-CHAIN DEHYDROGENASE_REDUCTASE FAMILY PROTEIN"/>
    <property type="match status" value="1"/>
</dbReference>
<dbReference type="CDD" id="cd05233">
    <property type="entry name" value="SDR_c"/>
    <property type="match status" value="1"/>
</dbReference>
<dbReference type="RefSeq" id="WP_348395629.1">
    <property type="nucleotide sequence ID" value="NZ_CP136600.1"/>
</dbReference>
<dbReference type="PRINTS" id="PR00081">
    <property type="entry name" value="GDHRDH"/>
</dbReference>
<keyword evidence="2" id="KW-0560">Oxidoreductase</keyword>
<name>A0ABZ0GMN2_9GAMM</name>
<evidence type="ECO:0000313" key="3">
    <source>
        <dbReference type="EMBL" id="WOH36817.1"/>
    </source>
</evidence>
<dbReference type="InterPro" id="IPR020904">
    <property type="entry name" value="Sc_DH/Rdtase_CS"/>
</dbReference>
<comment type="similarity">
    <text evidence="1">Belongs to the short-chain dehydrogenases/reductases (SDR) family.</text>
</comment>
<dbReference type="SUPFAM" id="SSF51735">
    <property type="entry name" value="NAD(P)-binding Rossmann-fold domains"/>
    <property type="match status" value="1"/>
</dbReference>
<dbReference type="Gene3D" id="3.40.50.720">
    <property type="entry name" value="NAD(P)-binding Rossmann-like Domain"/>
    <property type="match status" value="1"/>
</dbReference>
<dbReference type="Proteomes" id="UP001301442">
    <property type="component" value="Chromosome"/>
</dbReference>
<dbReference type="PRINTS" id="PR00080">
    <property type="entry name" value="SDRFAMILY"/>
</dbReference>
<protein>
    <submittedName>
        <fullName evidence="3">SDR family NAD(P)-dependent oxidoreductase</fullName>
    </submittedName>
</protein>
<evidence type="ECO:0000313" key="4">
    <source>
        <dbReference type="Proteomes" id="UP001301442"/>
    </source>
</evidence>
<evidence type="ECO:0000256" key="1">
    <source>
        <dbReference type="ARBA" id="ARBA00006484"/>
    </source>
</evidence>
<evidence type="ECO:0000256" key="2">
    <source>
        <dbReference type="ARBA" id="ARBA00023002"/>
    </source>
</evidence>
<dbReference type="InterPro" id="IPR036291">
    <property type="entry name" value="NAD(P)-bd_dom_sf"/>
</dbReference>
<gene>
    <name evidence="3" type="ORF">RI844_15780</name>
</gene>
<accession>A0ABZ0GMN2</accession>
<dbReference type="PROSITE" id="PS00061">
    <property type="entry name" value="ADH_SHORT"/>
    <property type="match status" value="1"/>
</dbReference>
<dbReference type="PANTHER" id="PTHR43180">
    <property type="entry name" value="3-OXOACYL-(ACYL-CARRIER-PROTEIN) REDUCTASE (AFU_ORTHOLOGUE AFUA_6G11210)"/>
    <property type="match status" value="1"/>
</dbReference>
<sequence length="260" mass="27312">MSNVFSLKNKVAVITGGASGIGLAMAKRFISSGAKVVIGDLSDATKVAEQIGATFIKVDVSDEESVKKLFENTRAQLGPIDIVANNAGICPEFKTLNEATKNDYEFAFKVNTLGVAFGLKYAPRYMNDGGSIINTSSLSGKMGVFGLGAYCSSKFSAIGLTQTAAVELGDRNIRVNAICPASVNTAMAQENDQSQLEMEKIMIPLNRIAEPEEVAAVAHFLAADDCAFINGQAINVCGGMTAGIGPRLWEKLAGSAGDEK</sequence>
<proteinExistence type="inferred from homology"/>